<proteinExistence type="inferred from homology"/>
<keyword evidence="6 10" id="KW-1133">Transmembrane helix</keyword>
<keyword evidence="8 10" id="KW-0675">Receptor</keyword>
<keyword evidence="12" id="KW-1185">Reference proteome</keyword>
<keyword evidence="2" id="KW-1003">Cell membrane</keyword>
<feature type="transmembrane region" description="Helical" evidence="10">
    <location>
        <begin position="122"/>
        <end position="143"/>
    </location>
</feature>
<dbReference type="Proteomes" id="UP001159042">
    <property type="component" value="Unassembled WGS sequence"/>
</dbReference>
<protein>
    <recommendedName>
        <fullName evidence="10">Odorant receptor</fullName>
    </recommendedName>
</protein>
<keyword evidence="4 10" id="KW-0812">Transmembrane</keyword>
<evidence type="ECO:0000256" key="10">
    <source>
        <dbReference type="RuleBase" id="RU351113"/>
    </source>
</evidence>
<organism evidence="11 12">
    <name type="scientific">Exocentrus adspersus</name>
    <dbReference type="NCBI Taxonomy" id="1586481"/>
    <lineage>
        <taxon>Eukaryota</taxon>
        <taxon>Metazoa</taxon>
        <taxon>Ecdysozoa</taxon>
        <taxon>Arthropoda</taxon>
        <taxon>Hexapoda</taxon>
        <taxon>Insecta</taxon>
        <taxon>Pterygota</taxon>
        <taxon>Neoptera</taxon>
        <taxon>Endopterygota</taxon>
        <taxon>Coleoptera</taxon>
        <taxon>Polyphaga</taxon>
        <taxon>Cucujiformia</taxon>
        <taxon>Chrysomeloidea</taxon>
        <taxon>Cerambycidae</taxon>
        <taxon>Lamiinae</taxon>
        <taxon>Acanthocinini</taxon>
        <taxon>Exocentrus</taxon>
    </lineage>
</organism>
<evidence type="ECO:0000256" key="7">
    <source>
        <dbReference type="ARBA" id="ARBA00023136"/>
    </source>
</evidence>
<accession>A0AAV8W9J4</accession>
<evidence type="ECO:0000256" key="1">
    <source>
        <dbReference type="ARBA" id="ARBA00004651"/>
    </source>
</evidence>
<sequence>MTKIFHLRVQRYFMFLTGQWQLKNCSKPRLLLYKICTRLIFWHYILSTQLFLASIPNFWECKSRITELLMYYAVYNNNMFMVMLAKWSGMDNIFDFMINFEKTQMDKLKVVEKDTYMKYAKLNNGVTAFIISGVYITSLYFYVVSIRNTFVQETSETCPLTRGTVYQIWYLFKNQYWLMVLNDLVFYNFATIITSYRLIMTFSMTTFILGQIKMLQQNIRNLEADAKEVQGERGIGFDEALGVVATRCIKKHQEVTELMTMMQAATKVYVLVLYFSNSSEMAAIIIQLIMEKSFLNILRILVITLTMTLQLYVYYKFTNESLAVSDLIYNDSNWMDYNKTVQRNLLFMMTRSQKHLSFRGVIIGDISMRTFTKLMKLCYSIVVFFKAAYNL</sequence>
<dbReference type="GO" id="GO:0004984">
    <property type="term" value="F:olfactory receptor activity"/>
    <property type="evidence" value="ECO:0007669"/>
    <property type="project" value="InterPro"/>
</dbReference>
<evidence type="ECO:0000256" key="3">
    <source>
        <dbReference type="ARBA" id="ARBA00022606"/>
    </source>
</evidence>
<feature type="transmembrane region" description="Helical" evidence="10">
    <location>
        <begin position="79"/>
        <end position="101"/>
    </location>
</feature>
<comment type="similarity">
    <text evidence="10">Belongs to the insect chemoreceptor superfamily. Heteromeric odorant receptor channel (TC 1.A.69) family.</text>
</comment>
<evidence type="ECO:0000256" key="6">
    <source>
        <dbReference type="ARBA" id="ARBA00022989"/>
    </source>
</evidence>
<keyword evidence="9 10" id="KW-0807">Transducer</keyword>
<dbReference type="AlphaFoldDB" id="A0AAV8W9J4"/>
<dbReference type="GO" id="GO:0005886">
    <property type="term" value="C:plasma membrane"/>
    <property type="evidence" value="ECO:0007669"/>
    <property type="project" value="UniProtKB-SubCell"/>
</dbReference>
<evidence type="ECO:0000256" key="9">
    <source>
        <dbReference type="ARBA" id="ARBA00023224"/>
    </source>
</evidence>
<evidence type="ECO:0000256" key="2">
    <source>
        <dbReference type="ARBA" id="ARBA00022475"/>
    </source>
</evidence>
<evidence type="ECO:0000256" key="4">
    <source>
        <dbReference type="ARBA" id="ARBA00022692"/>
    </source>
</evidence>
<keyword evidence="5 10" id="KW-0552">Olfaction</keyword>
<gene>
    <name evidence="11" type="ORF">NQ315_001824</name>
</gene>
<keyword evidence="3 10" id="KW-0716">Sensory transduction</keyword>
<evidence type="ECO:0000313" key="12">
    <source>
        <dbReference type="Proteomes" id="UP001159042"/>
    </source>
</evidence>
<reference evidence="11 12" key="1">
    <citation type="journal article" date="2023" name="Insect Mol. Biol.">
        <title>Genome sequencing provides insights into the evolution of gene families encoding plant cell wall-degrading enzymes in longhorned beetles.</title>
        <authorList>
            <person name="Shin N.R."/>
            <person name="Okamura Y."/>
            <person name="Kirsch R."/>
            <person name="Pauchet Y."/>
        </authorList>
    </citation>
    <scope>NUCLEOTIDE SEQUENCE [LARGE SCALE GENOMIC DNA]</scope>
    <source>
        <strain evidence="11">EAD_L_NR</strain>
    </source>
</reference>
<dbReference type="InterPro" id="IPR004117">
    <property type="entry name" value="7tm6_olfct_rcpt"/>
</dbReference>
<evidence type="ECO:0000256" key="5">
    <source>
        <dbReference type="ARBA" id="ARBA00022725"/>
    </source>
</evidence>
<feature type="transmembrane region" description="Helical" evidence="10">
    <location>
        <begin position="185"/>
        <end position="210"/>
    </location>
</feature>
<feature type="transmembrane region" description="Helical" evidence="10">
    <location>
        <begin position="268"/>
        <end position="290"/>
    </location>
</feature>
<keyword evidence="7 10" id="KW-0472">Membrane</keyword>
<dbReference type="PANTHER" id="PTHR21137">
    <property type="entry name" value="ODORANT RECEPTOR"/>
    <property type="match status" value="1"/>
</dbReference>
<feature type="transmembrane region" description="Helical" evidence="10">
    <location>
        <begin position="39"/>
        <end position="59"/>
    </location>
</feature>
<dbReference type="Pfam" id="PF02949">
    <property type="entry name" value="7tm_6"/>
    <property type="match status" value="1"/>
</dbReference>
<dbReference type="GO" id="GO:0005549">
    <property type="term" value="F:odorant binding"/>
    <property type="evidence" value="ECO:0007669"/>
    <property type="project" value="InterPro"/>
</dbReference>
<evidence type="ECO:0000313" key="11">
    <source>
        <dbReference type="EMBL" id="KAJ8923267.1"/>
    </source>
</evidence>
<dbReference type="GO" id="GO:0007165">
    <property type="term" value="P:signal transduction"/>
    <property type="evidence" value="ECO:0007669"/>
    <property type="project" value="UniProtKB-KW"/>
</dbReference>
<name>A0AAV8W9J4_9CUCU</name>
<dbReference type="EMBL" id="JANEYG010000005">
    <property type="protein sequence ID" value="KAJ8923267.1"/>
    <property type="molecule type" value="Genomic_DNA"/>
</dbReference>
<evidence type="ECO:0000256" key="8">
    <source>
        <dbReference type="ARBA" id="ARBA00023170"/>
    </source>
</evidence>
<dbReference type="PANTHER" id="PTHR21137:SF35">
    <property type="entry name" value="ODORANT RECEPTOR 19A-RELATED"/>
    <property type="match status" value="1"/>
</dbReference>
<comment type="caution">
    <text evidence="11">The sequence shown here is derived from an EMBL/GenBank/DDBJ whole genome shotgun (WGS) entry which is preliminary data.</text>
</comment>
<comment type="caution">
    <text evidence="10">Lacks conserved residue(s) required for the propagation of feature annotation.</text>
</comment>
<feature type="transmembrane region" description="Helical" evidence="10">
    <location>
        <begin position="296"/>
        <end position="315"/>
    </location>
</feature>
<comment type="subcellular location">
    <subcellularLocation>
        <location evidence="1 10">Cell membrane</location>
        <topology evidence="1 10">Multi-pass membrane protein</topology>
    </subcellularLocation>
</comment>